<dbReference type="AlphaFoldDB" id="A0A5B9Q8F1"/>
<evidence type="ECO:0000256" key="1">
    <source>
        <dbReference type="ARBA" id="ARBA00022801"/>
    </source>
</evidence>
<dbReference type="Gene3D" id="3.60.110.10">
    <property type="entry name" value="Carbon-nitrogen hydrolase"/>
    <property type="match status" value="1"/>
</dbReference>
<dbReference type="InterPro" id="IPR036526">
    <property type="entry name" value="C-N_Hydrolase_sf"/>
</dbReference>
<feature type="domain" description="CN hydrolase" evidence="3">
    <location>
        <begin position="31"/>
        <end position="276"/>
    </location>
</feature>
<dbReference type="PROSITE" id="PS50263">
    <property type="entry name" value="CN_HYDROLASE"/>
    <property type="match status" value="1"/>
</dbReference>
<dbReference type="KEGG" id="bgok:Pr1d_04470"/>
<dbReference type="Proteomes" id="UP000323917">
    <property type="component" value="Chromosome"/>
</dbReference>
<gene>
    <name evidence="4" type="primary">nitA</name>
    <name evidence="4" type="ORF">Pr1d_04470</name>
</gene>
<evidence type="ECO:0000256" key="2">
    <source>
        <dbReference type="SAM" id="SignalP"/>
    </source>
</evidence>
<keyword evidence="1 4" id="KW-0378">Hydrolase</keyword>
<dbReference type="SUPFAM" id="SSF56317">
    <property type="entry name" value="Carbon-nitrogen hydrolase"/>
    <property type="match status" value="1"/>
</dbReference>
<evidence type="ECO:0000313" key="4">
    <source>
        <dbReference type="EMBL" id="QEG33186.1"/>
    </source>
</evidence>
<dbReference type="EC" id="3.5.5.7" evidence="4"/>
<dbReference type="Pfam" id="PF00795">
    <property type="entry name" value="CN_hydrolase"/>
    <property type="match status" value="1"/>
</dbReference>
<keyword evidence="5" id="KW-1185">Reference proteome</keyword>
<keyword evidence="2" id="KW-0732">Signal</keyword>
<sequence length="911" mass="101444" precursor="true">MKKIVRSLLLGAMIIPPTQQLLADESPSNQLRVAGIVLKWIRGDREANYSRFEPLVRSAAADGADVVCTTECFLDGYSIEDKEIPLEEFQSLGELIPGGEYYEKLRKLADELDIHLIAGILERDADLIYNSAIVLNPEGELLGKYHKQKLDHESVRITQGKESSVIDTPFGKLGIMICADRRNEDIVKQFCSRGADLLICPSGGMYGPEKNDHILQRRSQENGKYIIFTHPAEFLVTTPEGEIAQRVLLGDELKLKKHEVGTAEDSSGVFYFDLQRSDGNWHASTVSKALSQPLLSNGQSKEEVRSYVAARIPSLKIPNSQKEWLKEAARLREEFLDKVVFQGEAVDWRDAETKVEWFDTINEGNGYRIKKFRYEALPGFWIPGLLYEPKTLTGNMPVMINPNGHHRGGKAMPYKQRRCINLARRGILAYNLEFIDMGQLHDDDNKHNRLVQLDLCGTSGVAPFVLALTRGLDVALTHEHADPKRVGVAGLSGGGWQSIWLAALDTRITLANPVAGYCSIHERISGDNNIGDAEQIPSDLCSIADYTHLTAMVAPRPLLLTYNAEDDCCFIPSLILDRLETVGENFYSLCSVADNFQIHINEDPGTHNFDQDNRESLYRLLQQHWLCNDVEFEPVELAIDDAEIKTEEELAVPMPPNNMTLHDLAEQISQSLPRQLEESSAEEQRNKLREIIQQPEYDLEPAIVDQTESDDIAISRWRIQSGDGWTLPVVEFWPVGNSNGTHILISDWGKDSMISDVERLLADGKRVIAVDLLGFGEADPGSSPKSHDDVLLFMIATVGERPLGIQAAQLAAVTRWAKDSSDGQAPQIVAEGPRNSLIALVATAVEPGLSSGLSLRHSRKSLREVIEQNLKIEDAPEQFCFGLLKHFDVPQLVALVGNGLVEIEDTTGNDR</sequence>
<dbReference type="InterPro" id="IPR003010">
    <property type="entry name" value="C-N_Hydrolase"/>
</dbReference>
<dbReference type="PANTHER" id="PTHR43674:SF2">
    <property type="entry name" value="BETA-UREIDOPROPIONASE"/>
    <property type="match status" value="1"/>
</dbReference>
<feature type="chain" id="PRO_5023122710" evidence="2">
    <location>
        <begin position="24"/>
        <end position="911"/>
    </location>
</feature>
<organism evidence="4 5">
    <name type="scientific">Bythopirellula goksoeyrii</name>
    <dbReference type="NCBI Taxonomy" id="1400387"/>
    <lineage>
        <taxon>Bacteria</taxon>
        <taxon>Pseudomonadati</taxon>
        <taxon>Planctomycetota</taxon>
        <taxon>Planctomycetia</taxon>
        <taxon>Pirellulales</taxon>
        <taxon>Lacipirellulaceae</taxon>
        <taxon>Bythopirellula</taxon>
    </lineage>
</organism>
<dbReference type="GO" id="GO:0016811">
    <property type="term" value="F:hydrolase activity, acting on carbon-nitrogen (but not peptide) bonds, in linear amides"/>
    <property type="evidence" value="ECO:0007669"/>
    <property type="project" value="UniProtKB-ARBA"/>
</dbReference>
<dbReference type="Gene3D" id="3.40.50.1820">
    <property type="entry name" value="alpha/beta hydrolase"/>
    <property type="match status" value="2"/>
</dbReference>
<dbReference type="InterPro" id="IPR029058">
    <property type="entry name" value="AB_hydrolase_fold"/>
</dbReference>
<accession>A0A5B9Q8F1</accession>
<reference evidence="4 5" key="1">
    <citation type="submission" date="2019-08" db="EMBL/GenBank/DDBJ databases">
        <title>Deep-cultivation of Planctomycetes and their phenomic and genomic characterization uncovers novel biology.</title>
        <authorList>
            <person name="Wiegand S."/>
            <person name="Jogler M."/>
            <person name="Boedeker C."/>
            <person name="Pinto D."/>
            <person name="Vollmers J."/>
            <person name="Rivas-Marin E."/>
            <person name="Kohn T."/>
            <person name="Peeters S.H."/>
            <person name="Heuer A."/>
            <person name="Rast P."/>
            <person name="Oberbeckmann S."/>
            <person name="Bunk B."/>
            <person name="Jeske O."/>
            <person name="Meyerdierks A."/>
            <person name="Storesund J.E."/>
            <person name="Kallscheuer N."/>
            <person name="Luecker S."/>
            <person name="Lage O.M."/>
            <person name="Pohl T."/>
            <person name="Merkel B.J."/>
            <person name="Hornburger P."/>
            <person name="Mueller R.-W."/>
            <person name="Bruemmer F."/>
            <person name="Labrenz M."/>
            <person name="Spormann A.M."/>
            <person name="Op den Camp H."/>
            <person name="Overmann J."/>
            <person name="Amann R."/>
            <person name="Jetten M.S.M."/>
            <person name="Mascher T."/>
            <person name="Medema M.H."/>
            <person name="Devos D.P."/>
            <person name="Kaster A.-K."/>
            <person name="Ovreas L."/>
            <person name="Rohde M."/>
            <person name="Galperin M.Y."/>
            <person name="Jogler C."/>
        </authorList>
    </citation>
    <scope>NUCLEOTIDE SEQUENCE [LARGE SCALE GENOMIC DNA]</scope>
    <source>
        <strain evidence="4 5">Pr1d</strain>
    </source>
</reference>
<dbReference type="CDD" id="cd07197">
    <property type="entry name" value="nitrilase"/>
    <property type="match status" value="1"/>
</dbReference>
<dbReference type="OrthoDB" id="244125at2"/>
<dbReference type="PANTHER" id="PTHR43674">
    <property type="entry name" value="NITRILASE C965.09-RELATED"/>
    <property type="match status" value="1"/>
</dbReference>
<feature type="signal peptide" evidence="2">
    <location>
        <begin position="1"/>
        <end position="23"/>
    </location>
</feature>
<evidence type="ECO:0000259" key="3">
    <source>
        <dbReference type="PROSITE" id="PS50263"/>
    </source>
</evidence>
<dbReference type="SUPFAM" id="SSF53474">
    <property type="entry name" value="alpha/beta-Hydrolases"/>
    <property type="match status" value="2"/>
</dbReference>
<dbReference type="GO" id="GO:0018762">
    <property type="term" value="F:aliphatic nitrilase activity"/>
    <property type="evidence" value="ECO:0007669"/>
    <property type="project" value="UniProtKB-EC"/>
</dbReference>
<dbReference type="EMBL" id="CP042913">
    <property type="protein sequence ID" value="QEG33186.1"/>
    <property type="molecule type" value="Genomic_DNA"/>
</dbReference>
<dbReference type="InterPro" id="IPR050345">
    <property type="entry name" value="Aliph_Amidase/BUP"/>
</dbReference>
<name>A0A5B9Q8F1_9BACT</name>
<protein>
    <submittedName>
        <fullName evidence="4">Aliphatic nitrilase</fullName>
        <ecNumber evidence="4">3.5.5.7</ecNumber>
    </submittedName>
</protein>
<evidence type="ECO:0000313" key="5">
    <source>
        <dbReference type="Proteomes" id="UP000323917"/>
    </source>
</evidence>
<proteinExistence type="predicted"/>